<evidence type="ECO:0000313" key="3">
    <source>
        <dbReference type="Proteomes" id="UP001500037"/>
    </source>
</evidence>
<gene>
    <name evidence="2" type="ORF">GCM10009665_58390</name>
</gene>
<proteinExistence type="predicted"/>
<protein>
    <submittedName>
        <fullName evidence="2">Uncharacterized protein</fullName>
    </submittedName>
</protein>
<dbReference type="Proteomes" id="UP001500037">
    <property type="component" value="Unassembled WGS sequence"/>
</dbReference>
<evidence type="ECO:0000313" key="2">
    <source>
        <dbReference type="EMBL" id="GAA1260819.1"/>
    </source>
</evidence>
<name>A0ABP4HDS9_9ACTN</name>
<dbReference type="EMBL" id="BAAALF010000141">
    <property type="protein sequence ID" value="GAA1260819.1"/>
    <property type="molecule type" value="Genomic_DNA"/>
</dbReference>
<feature type="region of interest" description="Disordered" evidence="1">
    <location>
        <begin position="9"/>
        <end position="32"/>
    </location>
</feature>
<organism evidence="2 3">
    <name type="scientific">Kitasatospora nipponensis</name>
    <dbReference type="NCBI Taxonomy" id="258049"/>
    <lineage>
        <taxon>Bacteria</taxon>
        <taxon>Bacillati</taxon>
        <taxon>Actinomycetota</taxon>
        <taxon>Actinomycetes</taxon>
        <taxon>Kitasatosporales</taxon>
        <taxon>Streptomycetaceae</taxon>
        <taxon>Kitasatospora</taxon>
    </lineage>
</organism>
<reference evidence="3" key="1">
    <citation type="journal article" date="2019" name="Int. J. Syst. Evol. Microbiol.">
        <title>The Global Catalogue of Microorganisms (GCM) 10K type strain sequencing project: providing services to taxonomists for standard genome sequencing and annotation.</title>
        <authorList>
            <consortium name="The Broad Institute Genomics Platform"/>
            <consortium name="The Broad Institute Genome Sequencing Center for Infectious Disease"/>
            <person name="Wu L."/>
            <person name="Ma J."/>
        </authorList>
    </citation>
    <scope>NUCLEOTIDE SEQUENCE [LARGE SCALE GENOMIC DNA]</scope>
    <source>
        <strain evidence="3">JCM 13004</strain>
    </source>
</reference>
<dbReference type="RefSeq" id="WP_344445041.1">
    <property type="nucleotide sequence ID" value="NZ_BAAALF010000141.1"/>
</dbReference>
<feature type="region of interest" description="Disordered" evidence="1">
    <location>
        <begin position="63"/>
        <end position="82"/>
    </location>
</feature>
<keyword evidence="3" id="KW-1185">Reference proteome</keyword>
<accession>A0ABP4HDS9</accession>
<sequence length="82" mass="8703">MELLAAVGIGEDPEPAAARAAATGKPERSQADRFQQGLQALAAFVEWDGHARAAHWEALEPVELPDGGGGWWSGRSSHRDLA</sequence>
<comment type="caution">
    <text evidence="2">The sequence shown here is derived from an EMBL/GenBank/DDBJ whole genome shotgun (WGS) entry which is preliminary data.</text>
</comment>
<evidence type="ECO:0000256" key="1">
    <source>
        <dbReference type="SAM" id="MobiDB-lite"/>
    </source>
</evidence>